<dbReference type="STRING" id="1776334.APZ16_01285"/>
<name>A0A147JTI1_HADYE</name>
<protein>
    <recommendedName>
        <fullName evidence="4">Metal-dependent hydrolase</fullName>
    </recommendedName>
</protein>
<dbReference type="Proteomes" id="UP000074294">
    <property type="component" value="Unassembled WGS sequence"/>
</dbReference>
<keyword evidence="1" id="KW-1133">Transmembrane helix</keyword>
<gene>
    <name evidence="2" type="ORF">APZ16_01285</name>
</gene>
<dbReference type="AlphaFoldDB" id="A0A147JTI1"/>
<dbReference type="EMBL" id="LQMQ01000055">
    <property type="protein sequence ID" value="KUO39809.1"/>
    <property type="molecule type" value="Genomic_DNA"/>
</dbReference>
<comment type="caution">
    <text evidence="2">The sequence shown here is derived from an EMBL/GenBank/DDBJ whole genome shotgun (WGS) entry which is preliminary data.</text>
</comment>
<organism evidence="2 3">
    <name type="scientific">Hadarchaeum yellowstonense</name>
    <dbReference type="NCBI Taxonomy" id="1776334"/>
    <lineage>
        <taxon>Archaea</taxon>
        <taxon>Methanobacteriati</taxon>
        <taxon>Candidatus Hadarchaeota</taxon>
        <taxon>Candidatus Hadarchaeia</taxon>
        <taxon>Candidatus Hadarchaeales</taxon>
        <taxon>Candidatus Hadarchaeaceae</taxon>
        <taxon>Candidatus Hadarchaeum</taxon>
    </lineage>
</organism>
<keyword evidence="1" id="KW-0812">Transmembrane</keyword>
<dbReference type="InterPro" id="IPR007404">
    <property type="entry name" value="YdjM-like"/>
</dbReference>
<proteinExistence type="predicted"/>
<evidence type="ECO:0000313" key="2">
    <source>
        <dbReference type="EMBL" id="KUO39809.1"/>
    </source>
</evidence>
<feature type="transmembrane region" description="Helical" evidence="1">
    <location>
        <begin position="65"/>
        <end position="82"/>
    </location>
</feature>
<evidence type="ECO:0000256" key="1">
    <source>
        <dbReference type="SAM" id="Phobius"/>
    </source>
</evidence>
<accession>A0A147JTI1</accession>
<evidence type="ECO:0008006" key="4">
    <source>
        <dbReference type="Google" id="ProtNLM"/>
    </source>
</evidence>
<keyword evidence="1" id="KW-0472">Membrane</keyword>
<dbReference type="Pfam" id="PF04307">
    <property type="entry name" value="YdjM"/>
    <property type="match status" value="1"/>
</dbReference>
<evidence type="ECO:0000313" key="3">
    <source>
        <dbReference type="Proteomes" id="UP000074294"/>
    </source>
</evidence>
<sequence length="133" mass="15018">MALLIGSGFPNLDVFPTLLRKKTPKDPINETHASTILHTVFLYLVILPLLYLALSAIGWSDSWNIALSFSLGGVIHVLTESFDQKGRRLLYPVSKKFYGIRVLPYDFWTYLTDKKVLALEGGLFILAFLLLVF</sequence>
<feature type="transmembrane region" description="Helical" evidence="1">
    <location>
        <begin position="40"/>
        <end position="59"/>
    </location>
</feature>
<feature type="transmembrane region" description="Helical" evidence="1">
    <location>
        <begin position="116"/>
        <end position="132"/>
    </location>
</feature>
<reference evidence="2 3" key="1">
    <citation type="journal article" date="2016" name="Nat. Microbiol.">
        <title>Genomic inference of the metabolism of cosmopolitan subsurface Archaea, Hadesarchaea.</title>
        <authorList>
            <person name="Baker B.J."/>
            <person name="Saw J.H."/>
            <person name="Lind A.E."/>
            <person name="Lazar C.S."/>
            <person name="Hinrichs K.-U."/>
            <person name="Teske A.P."/>
            <person name="Ettema T.J."/>
        </authorList>
    </citation>
    <scope>NUCLEOTIDE SEQUENCE [LARGE SCALE GENOMIC DNA]</scope>
</reference>